<keyword evidence="5" id="KW-0663">Pyridoxal phosphate</keyword>
<dbReference type="InterPro" id="IPR015421">
    <property type="entry name" value="PyrdxlP-dep_Trfase_major"/>
</dbReference>
<proteinExistence type="inferred from homology"/>
<dbReference type="InterPro" id="IPR015424">
    <property type="entry name" value="PyrdxlP-dep_Trfase"/>
</dbReference>
<gene>
    <name evidence="10" type="ORF">RISK_002687</name>
</gene>
<keyword evidence="6" id="KW-0408">Iron</keyword>
<dbReference type="InterPro" id="IPR015422">
    <property type="entry name" value="PyrdxlP-dep_Trfase_small"/>
</dbReference>
<evidence type="ECO:0000256" key="3">
    <source>
        <dbReference type="ARBA" id="ARBA00022679"/>
    </source>
</evidence>
<keyword evidence="11" id="KW-1185">Reference proteome</keyword>
<evidence type="ECO:0000256" key="6">
    <source>
        <dbReference type="ARBA" id="ARBA00023004"/>
    </source>
</evidence>
<dbReference type="GO" id="GO:0046872">
    <property type="term" value="F:metal ion binding"/>
    <property type="evidence" value="ECO:0007669"/>
    <property type="project" value="UniProtKB-KW"/>
</dbReference>
<comment type="similarity">
    <text evidence="2">Belongs to the class-V pyridoxal-phosphate-dependent aminotransferase family. NifS/IscS subfamily.</text>
</comment>
<name>A0A0J1EIH8_RHOIS</name>
<dbReference type="InterPro" id="IPR000192">
    <property type="entry name" value="Aminotrans_V_dom"/>
</dbReference>
<dbReference type="OrthoDB" id="9808002at2"/>
<keyword evidence="4" id="KW-0479">Metal-binding</keyword>
<evidence type="ECO:0000256" key="8">
    <source>
        <dbReference type="ARBA" id="ARBA00050776"/>
    </source>
</evidence>
<dbReference type="STRING" id="595434.RISK_002687"/>
<dbReference type="Gene3D" id="3.90.1150.10">
    <property type="entry name" value="Aspartate Aminotransferase, domain 1"/>
    <property type="match status" value="1"/>
</dbReference>
<keyword evidence="7" id="KW-0411">Iron-sulfur</keyword>
<protein>
    <submittedName>
        <fullName evidence="10">Cysteine desulfurase</fullName>
        <ecNumber evidence="10">2.8.1.7</ecNumber>
    </submittedName>
</protein>
<accession>A0A0J1EIH8</accession>
<dbReference type="PATRIC" id="fig|595434.4.peg.2558"/>
<evidence type="ECO:0000256" key="4">
    <source>
        <dbReference type="ARBA" id="ARBA00022723"/>
    </source>
</evidence>
<dbReference type="PANTHER" id="PTHR11601:SF34">
    <property type="entry name" value="CYSTEINE DESULFURASE"/>
    <property type="match status" value="1"/>
</dbReference>
<dbReference type="Pfam" id="PF00266">
    <property type="entry name" value="Aminotran_5"/>
    <property type="match status" value="1"/>
</dbReference>
<keyword evidence="3 10" id="KW-0808">Transferase</keyword>
<organism evidence="10 11">
    <name type="scientific">Rhodopirellula islandica</name>
    <dbReference type="NCBI Taxonomy" id="595434"/>
    <lineage>
        <taxon>Bacteria</taxon>
        <taxon>Pseudomonadati</taxon>
        <taxon>Planctomycetota</taxon>
        <taxon>Planctomycetia</taxon>
        <taxon>Pirellulales</taxon>
        <taxon>Pirellulaceae</taxon>
        <taxon>Rhodopirellula</taxon>
    </lineage>
</organism>
<dbReference type="Proteomes" id="UP000036367">
    <property type="component" value="Unassembled WGS sequence"/>
</dbReference>
<evidence type="ECO:0000259" key="9">
    <source>
        <dbReference type="Pfam" id="PF00266"/>
    </source>
</evidence>
<comment type="caution">
    <text evidence="10">The sequence shown here is derived from an EMBL/GenBank/DDBJ whole genome shotgun (WGS) entry which is preliminary data.</text>
</comment>
<evidence type="ECO:0000256" key="1">
    <source>
        <dbReference type="ARBA" id="ARBA00001933"/>
    </source>
</evidence>
<dbReference type="RefSeq" id="WP_047814329.1">
    <property type="nucleotide sequence ID" value="NZ_LECT01000020.1"/>
</dbReference>
<sequence length="395" mass="42673">MIYLDHHATTPCDPRVVEAMLPYLTQHFGNPHSDSHEAGREARRAIDQSLDSMAAILNAPRESMVVTSGATESINLALRGFLMHPRCKRHQVVLCETEHPAVLEVADDLSKQATASGQPIEIIRVGVHPHDHPSAGQVDVDQLRAVVNEQTAVVSIMWANNEIGSIAPIQSLAEITHEAGAVLHCDATQAVGRLPVDVRATDVDLLTASAHKFYGPKSTGFLVVGNGNRRLRLRPQIVGGGQQRGLRGGTLNPATIVAMATAMRIANDDLESDTSRILELREMLWNRLHSALDGLQLNGTSWREDSSARLPGNLNVRLRDIEGEAWMAATPDVAFSSGSACSSTEALPSHVLLAMGLTESEARRSVRFGIGRFNTVDEIHAAADQLIASHQKLVG</sequence>
<evidence type="ECO:0000256" key="2">
    <source>
        <dbReference type="ARBA" id="ARBA00006490"/>
    </source>
</evidence>
<dbReference type="GO" id="GO:0031071">
    <property type="term" value="F:cysteine desulfurase activity"/>
    <property type="evidence" value="ECO:0007669"/>
    <property type="project" value="UniProtKB-EC"/>
</dbReference>
<evidence type="ECO:0000313" key="11">
    <source>
        <dbReference type="Proteomes" id="UP000036367"/>
    </source>
</evidence>
<dbReference type="Gene3D" id="3.40.640.10">
    <property type="entry name" value="Type I PLP-dependent aspartate aminotransferase-like (Major domain)"/>
    <property type="match status" value="1"/>
</dbReference>
<reference evidence="10" key="1">
    <citation type="submission" date="2015-05" db="EMBL/GenBank/DDBJ databases">
        <title>Permanent draft genome of Rhodopirellula islandicus K833.</title>
        <authorList>
            <person name="Kizina J."/>
            <person name="Richter M."/>
            <person name="Glockner F.O."/>
            <person name="Harder J."/>
        </authorList>
    </citation>
    <scope>NUCLEOTIDE SEQUENCE [LARGE SCALE GENOMIC DNA]</scope>
    <source>
        <strain evidence="10">K833</strain>
    </source>
</reference>
<evidence type="ECO:0000256" key="5">
    <source>
        <dbReference type="ARBA" id="ARBA00022898"/>
    </source>
</evidence>
<comment type="cofactor">
    <cofactor evidence="1">
        <name>pyridoxal 5'-phosphate</name>
        <dbReference type="ChEBI" id="CHEBI:597326"/>
    </cofactor>
</comment>
<dbReference type="PIRSF" id="PIRSF005572">
    <property type="entry name" value="NifS"/>
    <property type="match status" value="1"/>
</dbReference>
<dbReference type="AlphaFoldDB" id="A0A0J1EIH8"/>
<evidence type="ECO:0000313" key="10">
    <source>
        <dbReference type="EMBL" id="KLU05324.1"/>
    </source>
</evidence>
<dbReference type="SUPFAM" id="SSF53383">
    <property type="entry name" value="PLP-dependent transferases"/>
    <property type="match status" value="1"/>
</dbReference>
<comment type="catalytic activity">
    <reaction evidence="8">
        <text>(sulfur carrier)-H + L-cysteine = (sulfur carrier)-SH + L-alanine</text>
        <dbReference type="Rhea" id="RHEA:43892"/>
        <dbReference type="Rhea" id="RHEA-COMP:14737"/>
        <dbReference type="Rhea" id="RHEA-COMP:14739"/>
        <dbReference type="ChEBI" id="CHEBI:29917"/>
        <dbReference type="ChEBI" id="CHEBI:35235"/>
        <dbReference type="ChEBI" id="CHEBI:57972"/>
        <dbReference type="ChEBI" id="CHEBI:64428"/>
        <dbReference type="EC" id="2.8.1.7"/>
    </reaction>
</comment>
<feature type="domain" description="Aminotransferase class V" evidence="9">
    <location>
        <begin position="2"/>
        <end position="380"/>
    </location>
</feature>
<evidence type="ECO:0000256" key="7">
    <source>
        <dbReference type="ARBA" id="ARBA00023014"/>
    </source>
</evidence>
<dbReference type="GO" id="GO:0051536">
    <property type="term" value="F:iron-sulfur cluster binding"/>
    <property type="evidence" value="ECO:0007669"/>
    <property type="project" value="UniProtKB-KW"/>
</dbReference>
<dbReference type="PANTHER" id="PTHR11601">
    <property type="entry name" value="CYSTEINE DESULFURYLASE FAMILY MEMBER"/>
    <property type="match status" value="1"/>
</dbReference>
<dbReference type="Gene3D" id="1.10.260.50">
    <property type="match status" value="1"/>
</dbReference>
<dbReference type="EMBL" id="LECT01000020">
    <property type="protein sequence ID" value="KLU05324.1"/>
    <property type="molecule type" value="Genomic_DNA"/>
</dbReference>
<dbReference type="EC" id="2.8.1.7" evidence="10"/>
<dbReference type="InterPro" id="IPR016454">
    <property type="entry name" value="Cysteine_dSase"/>
</dbReference>